<keyword evidence="1" id="KW-0732">Signal</keyword>
<dbReference type="AlphaFoldDB" id="A0A936ZWL9"/>
<keyword evidence="3" id="KW-1185">Reference proteome</keyword>
<gene>
    <name evidence="2" type="ORF">JJQ60_07340</name>
</gene>
<protein>
    <recommendedName>
        <fullName evidence="4">Lipoprotein</fullName>
    </recommendedName>
</protein>
<evidence type="ECO:0000313" key="3">
    <source>
        <dbReference type="Proteomes" id="UP000651057"/>
    </source>
</evidence>
<proteinExistence type="predicted"/>
<accession>A0A936ZWL9</accession>
<dbReference type="EMBL" id="JAERQJ010000003">
    <property type="protein sequence ID" value="MBL0683325.1"/>
    <property type="molecule type" value="Genomic_DNA"/>
</dbReference>
<reference evidence="2" key="1">
    <citation type="submission" date="2021-01" db="EMBL/GenBank/DDBJ databases">
        <authorList>
            <person name="Zhong Y.L."/>
        </authorList>
    </citation>
    <scope>NUCLEOTIDE SEQUENCE</scope>
    <source>
        <strain evidence="2">KCTC 23302</strain>
    </source>
</reference>
<organism evidence="2 3">
    <name type="scientific">Aquimarina mytili</name>
    <dbReference type="NCBI Taxonomy" id="874423"/>
    <lineage>
        <taxon>Bacteria</taxon>
        <taxon>Pseudomonadati</taxon>
        <taxon>Bacteroidota</taxon>
        <taxon>Flavobacteriia</taxon>
        <taxon>Flavobacteriales</taxon>
        <taxon>Flavobacteriaceae</taxon>
        <taxon>Aquimarina</taxon>
    </lineage>
</organism>
<evidence type="ECO:0000256" key="1">
    <source>
        <dbReference type="SAM" id="SignalP"/>
    </source>
</evidence>
<dbReference type="RefSeq" id="WP_201918239.1">
    <property type="nucleotide sequence ID" value="NZ_BAABAX010000008.1"/>
</dbReference>
<comment type="caution">
    <text evidence="2">The sequence shown here is derived from an EMBL/GenBank/DDBJ whole genome shotgun (WGS) entry which is preliminary data.</text>
</comment>
<dbReference type="PROSITE" id="PS51257">
    <property type="entry name" value="PROKAR_LIPOPROTEIN"/>
    <property type="match status" value="1"/>
</dbReference>
<feature type="chain" id="PRO_5037819309" description="Lipoprotein" evidence="1">
    <location>
        <begin position="27"/>
        <end position="242"/>
    </location>
</feature>
<name>A0A936ZWL9_9FLAO</name>
<feature type="signal peptide" evidence="1">
    <location>
        <begin position="1"/>
        <end position="26"/>
    </location>
</feature>
<evidence type="ECO:0000313" key="2">
    <source>
        <dbReference type="EMBL" id="MBL0683325.1"/>
    </source>
</evidence>
<evidence type="ECO:0008006" key="4">
    <source>
        <dbReference type="Google" id="ProtNLM"/>
    </source>
</evidence>
<sequence length="242" mass="26604">MKNKILSFPLFVASILIMLSSCGSDSDDPQAPLPVNPVLLDQFFFTGTLGDEAFDIRFQSYDPTIGTPPNDDHTIDFGGGGINRVPRTGEDTEDCFGSYAFGVLPDNTQSPVPNVDGAKLFIYEMPLGLCSTANENETLESFFDSNDFVYSEGVSDKTFRRITFSLFPPKVAGVADEEQDFYTSAGENTDASFKITSVEEEDQSTYIVEGTFACTMYSHLDDTKSKALTNGKFRIKVKTNLD</sequence>
<dbReference type="Proteomes" id="UP000651057">
    <property type="component" value="Unassembled WGS sequence"/>
</dbReference>